<organism evidence="1 2">
    <name type="scientific">Hypoxylon rubiginosum</name>
    <dbReference type="NCBI Taxonomy" id="110542"/>
    <lineage>
        <taxon>Eukaryota</taxon>
        <taxon>Fungi</taxon>
        <taxon>Dikarya</taxon>
        <taxon>Ascomycota</taxon>
        <taxon>Pezizomycotina</taxon>
        <taxon>Sordariomycetes</taxon>
        <taxon>Xylariomycetidae</taxon>
        <taxon>Xylariales</taxon>
        <taxon>Hypoxylaceae</taxon>
        <taxon>Hypoxylon</taxon>
    </lineage>
</organism>
<evidence type="ECO:0000313" key="2">
    <source>
        <dbReference type="Proteomes" id="UP001497680"/>
    </source>
</evidence>
<name>A0ACC0CMC7_9PEZI</name>
<accession>A0ACC0CMC7</accession>
<evidence type="ECO:0000313" key="1">
    <source>
        <dbReference type="EMBL" id="KAI6081558.1"/>
    </source>
</evidence>
<reference evidence="1 2" key="1">
    <citation type="journal article" date="2022" name="New Phytol.">
        <title>Ecological generalism drives hyperdiversity of secondary metabolite gene clusters in xylarialean endophytes.</title>
        <authorList>
            <person name="Franco M.E.E."/>
            <person name="Wisecaver J.H."/>
            <person name="Arnold A.E."/>
            <person name="Ju Y.M."/>
            <person name="Slot J.C."/>
            <person name="Ahrendt S."/>
            <person name="Moore L.P."/>
            <person name="Eastman K.E."/>
            <person name="Scott K."/>
            <person name="Konkel Z."/>
            <person name="Mondo S.J."/>
            <person name="Kuo A."/>
            <person name="Hayes R.D."/>
            <person name="Haridas S."/>
            <person name="Andreopoulos B."/>
            <person name="Riley R."/>
            <person name="LaButti K."/>
            <person name="Pangilinan J."/>
            <person name="Lipzen A."/>
            <person name="Amirebrahimi M."/>
            <person name="Yan J."/>
            <person name="Adam C."/>
            <person name="Keymanesh K."/>
            <person name="Ng V."/>
            <person name="Louie K."/>
            <person name="Northen T."/>
            <person name="Drula E."/>
            <person name="Henrissat B."/>
            <person name="Hsieh H.M."/>
            <person name="Youens-Clark K."/>
            <person name="Lutzoni F."/>
            <person name="Miadlikowska J."/>
            <person name="Eastwood D.C."/>
            <person name="Hamelin R.C."/>
            <person name="Grigoriev I.V."/>
            <person name="U'Ren J.M."/>
        </authorList>
    </citation>
    <scope>NUCLEOTIDE SEQUENCE [LARGE SCALE GENOMIC DNA]</scope>
    <source>
        <strain evidence="1 2">ER1909</strain>
    </source>
</reference>
<keyword evidence="2" id="KW-1185">Reference proteome</keyword>
<dbReference type="EMBL" id="MU394392">
    <property type="protein sequence ID" value="KAI6081558.1"/>
    <property type="molecule type" value="Genomic_DNA"/>
</dbReference>
<proteinExistence type="predicted"/>
<gene>
    <name evidence="1" type="ORF">F4821DRAFT_274867</name>
</gene>
<comment type="caution">
    <text evidence="1">The sequence shown here is derived from an EMBL/GenBank/DDBJ whole genome shotgun (WGS) entry which is preliminary data.</text>
</comment>
<sequence length="351" mass="39223">MEANYILTLYIVCWVLGSLVIIVCAARLWGRACVIHQTGWDDFFMILGALAAIVSSALVTVAVSYGLGQHQINIENLHDLSKAIKYTVLAPVISIISSSCSKISIFIFLIRLMGMTAKRWHLYFLWGLCIIMILLNLFAIVMMLRFCNSTASHGEDVLCREPMMQYVTGRHSLGSLLKMLILNRIYGGLIQAAYNALVDVILAIFPATFITRLNISRKMKFGLCFMMGGSVVAAAATVAKAYLRMNLKDHQDITWFWAPVTLWYIVEMDVIIIVGTIPSLWPLLRFARRKGSNSYGPYENASSNPTNGPGSEAYQLNNSKNSRVRQGPITRALQELDDMQAVQTVLDDRQP</sequence>
<dbReference type="Proteomes" id="UP001497680">
    <property type="component" value="Unassembled WGS sequence"/>
</dbReference>
<protein>
    <submittedName>
        <fullName evidence="1">Uncharacterized protein</fullName>
    </submittedName>
</protein>